<keyword evidence="9" id="KW-0050">Antiport</keyword>
<dbReference type="AlphaFoldDB" id="A0A8A3SPQ5"/>
<dbReference type="GO" id="GO:0015078">
    <property type="term" value="F:proton transmembrane transporter activity"/>
    <property type="evidence" value="ECO:0007669"/>
    <property type="project" value="UniProtKB-UniRule"/>
</dbReference>
<sequence length="229" mass="27198">MKKKKRLYSLLYLTSIAFLPWLVSFSFHKCLELLITHWWNTNQSETLLNYIQERHVLEHFIEFEELFLLDGMIKEYPKTYIQKLPIGIHKETIKLVKTENKYNLDILFNFSTNIISFTILSSYLILSNEELFIVNSWGQEFLYNLSDTKKAFFILLVHELGMGYHSTRGWELLIGSLYDDFGLAHRSLIPSVLVSILPVIFDAIFKYWIFHYLNRVSPSLVVIYHSMKR</sequence>
<proteinExistence type="inferred from homology"/>
<evidence type="ECO:0000256" key="6">
    <source>
        <dbReference type="ARBA" id="ARBA00023065"/>
    </source>
</evidence>
<accession>A0A8A3SPQ5</accession>
<keyword evidence="9" id="KW-1001">Plastid inner membrane</keyword>
<evidence type="ECO:0000256" key="8">
    <source>
        <dbReference type="ARBA" id="ARBA00043980"/>
    </source>
</evidence>
<keyword evidence="9" id="KW-0630">Potassium</keyword>
<dbReference type="PANTHER" id="PTHR33650:SF2">
    <property type="entry name" value="CHLOROPLAST ENVELOPE MEMBRANE PROTEIN"/>
    <property type="match status" value="1"/>
</dbReference>
<dbReference type="GO" id="GO:0015297">
    <property type="term" value="F:antiporter activity"/>
    <property type="evidence" value="ECO:0007669"/>
    <property type="project" value="UniProtKB-KW"/>
</dbReference>
<keyword evidence="2 9" id="KW-0813">Transport</keyword>
<keyword evidence="6 9" id="KW-0406">Ion transport</keyword>
<comment type="similarity">
    <text evidence="8 9">Belongs to the CemA family.</text>
</comment>
<feature type="transmembrane region" description="Helical" evidence="9">
    <location>
        <begin position="188"/>
        <end position="210"/>
    </location>
</feature>
<evidence type="ECO:0000256" key="7">
    <source>
        <dbReference type="ARBA" id="ARBA00023136"/>
    </source>
</evidence>
<evidence type="ECO:0000256" key="3">
    <source>
        <dbReference type="ARBA" id="ARBA00022692"/>
    </source>
</evidence>
<evidence type="ECO:0000256" key="2">
    <source>
        <dbReference type="ARBA" id="ARBA00022448"/>
    </source>
</evidence>
<keyword evidence="10" id="KW-0934">Plastid</keyword>
<organism evidence="10">
    <name type="scientific">Juncus effusus</name>
    <name type="common">Soft rush</name>
    <dbReference type="NCBI Taxonomy" id="13579"/>
    <lineage>
        <taxon>Eukaryota</taxon>
        <taxon>Viridiplantae</taxon>
        <taxon>Streptophyta</taxon>
        <taxon>Embryophyta</taxon>
        <taxon>Tracheophyta</taxon>
        <taxon>Spermatophyta</taxon>
        <taxon>Magnoliopsida</taxon>
        <taxon>Liliopsida</taxon>
        <taxon>Poales</taxon>
        <taxon>Juncaceae</taxon>
        <taxon>Juncus</taxon>
    </lineage>
</organism>
<keyword evidence="3 9" id="KW-0812">Transmembrane</keyword>
<evidence type="ECO:0000256" key="4">
    <source>
        <dbReference type="ARBA" id="ARBA00022781"/>
    </source>
</evidence>
<dbReference type="HAMAP" id="MF_01308">
    <property type="entry name" value="CemA_PxcA"/>
    <property type="match status" value="1"/>
</dbReference>
<dbReference type="InterPro" id="IPR004282">
    <property type="entry name" value="CemA"/>
</dbReference>
<gene>
    <name evidence="9 10" type="primary">cemA</name>
</gene>
<keyword evidence="10" id="KW-0150">Chloroplast</keyword>
<reference evidence="10" key="1">
    <citation type="submission" date="2020-12" db="EMBL/GenBank/DDBJ databases">
        <title>The complete chloroplast genome sequence of Juncus effusus.</title>
        <authorList>
            <person name="Fang Z."/>
            <person name="Lu M."/>
            <person name="Han R."/>
            <person name="Yi Y."/>
            <person name="Lv Y."/>
        </authorList>
    </citation>
    <scope>NUCLEOTIDE SEQUENCE</scope>
</reference>
<keyword evidence="9" id="KW-0633">Potassium transport</keyword>
<evidence type="ECO:0000313" key="10">
    <source>
        <dbReference type="EMBL" id="QSZ78325.1"/>
    </source>
</evidence>
<name>A0A8A3SPQ5_JUNEF</name>
<geneLocation type="chloroplast" evidence="10"/>
<dbReference type="EMBL" id="MW366789">
    <property type="protein sequence ID" value="QSZ78325.1"/>
    <property type="molecule type" value="Genomic_DNA"/>
</dbReference>
<evidence type="ECO:0000256" key="5">
    <source>
        <dbReference type="ARBA" id="ARBA00022989"/>
    </source>
</evidence>
<evidence type="ECO:0000256" key="1">
    <source>
        <dbReference type="ARBA" id="ARBA00004141"/>
    </source>
</evidence>
<keyword evidence="4 9" id="KW-0375">Hydrogen ion transport</keyword>
<evidence type="ECO:0000256" key="9">
    <source>
        <dbReference type="HAMAP-Rule" id="MF_01308"/>
    </source>
</evidence>
<comment type="catalytic activity">
    <reaction evidence="9">
        <text>K(+)(in) + H(+)(out) = K(+)(out) + H(+)(in)</text>
        <dbReference type="Rhea" id="RHEA:29467"/>
        <dbReference type="ChEBI" id="CHEBI:15378"/>
        <dbReference type="ChEBI" id="CHEBI:29103"/>
    </reaction>
</comment>
<comment type="subcellular location">
    <subcellularLocation>
        <location evidence="1">Membrane</location>
        <topology evidence="1">Multi-pass membrane protein</topology>
    </subcellularLocation>
    <subcellularLocation>
        <location evidence="9">Plastid</location>
        <location evidence="9">Chloroplast inner membrane</location>
        <topology evidence="9">Multi-pass membrane protein</topology>
    </subcellularLocation>
</comment>
<dbReference type="PANTHER" id="PTHR33650">
    <property type="entry name" value="CHLOROPLAST ENVELOPE MEMBRANE PROTEIN-RELATED"/>
    <property type="match status" value="1"/>
</dbReference>
<keyword evidence="7 9" id="KW-0472">Membrane</keyword>
<keyword evidence="5 9" id="KW-1133">Transmembrane helix</keyword>
<dbReference type="GeneID" id="69227092"/>
<dbReference type="Pfam" id="PF03040">
    <property type="entry name" value="CemA"/>
    <property type="match status" value="1"/>
</dbReference>
<dbReference type="RefSeq" id="YP_010233657.1">
    <property type="nucleotide sequence ID" value="NC_059754.1"/>
</dbReference>
<comment type="function">
    <text evidence="9">Contributes to K(+)/H(+) antiport activity by supporting proton efflux to control proton extrusion and homeostasis in chloroplasts in a light-dependent manner to modulate photosynthesis. Prevents excessive induction of non-photochemical quenching (NPQ) under continuous-light conditions. Indirectly promotes efficient inorganic carbon uptake into chloroplasts.</text>
</comment>
<dbReference type="GO" id="GO:0006813">
    <property type="term" value="P:potassium ion transport"/>
    <property type="evidence" value="ECO:0007669"/>
    <property type="project" value="UniProtKB-UniRule"/>
</dbReference>
<dbReference type="GO" id="GO:0009706">
    <property type="term" value="C:chloroplast inner membrane"/>
    <property type="evidence" value="ECO:0007669"/>
    <property type="project" value="UniProtKB-SubCell"/>
</dbReference>
<protein>
    <recommendedName>
        <fullName evidence="9">Potassium/proton antiporter CemA</fullName>
    </recommendedName>
    <alternativeName>
        <fullName evidence="9">Chloroplast envelope membrane protein A</fullName>
        <shortName evidence="9">CemA</shortName>
    </alternativeName>
</protein>
<feature type="transmembrane region" description="Helical" evidence="9">
    <location>
        <begin position="7"/>
        <end position="27"/>
    </location>
</feature>